<dbReference type="EMBL" id="SOFF01000050">
    <property type="protein sequence ID" value="TFB83936.1"/>
    <property type="molecule type" value="Genomic_DNA"/>
</dbReference>
<dbReference type="InterPro" id="IPR000253">
    <property type="entry name" value="FHA_dom"/>
</dbReference>
<gene>
    <name evidence="4" type="ORF">E3O10_16800</name>
</gene>
<proteinExistence type="predicted"/>
<evidence type="ECO:0000256" key="1">
    <source>
        <dbReference type="ARBA" id="ARBA00022553"/>
    </source>
</evidence>
<keyword evidence="1" id="KW-0597">Phosphoprotein</keyword>
<feature type="region of interest" description="Disordered" evidence="2">
    <location>
        <begin position="1"/>
        <end position="34"/>
    </location>
</feature>
<sequence>MSRISPLGSECSPPGDSAGLSCSRDPVTRRSRRSVDVVPELPVITADDVSARWRAGHFGRIEVYPIPESVAPGTPSAIVRPAQLPVAVPVRPVSGRRAADTPHFRFIVDGRPIAVEAPSGVIGRSPDSSSGLQTIAVTDDGRSLSRNHLGFEVDARGRLLVVDLRSANGSEIMAVDGTRVECVPGRRYVVENGDALLLGNFEVKIARS</sequence>
<feature type="domain" description="FHA" evidence="3">
    <location>
        <begin position="120"/>
        <end position="172"/>
    </location>
</feature>
<dbReference type="Proteomes" id="UP000297654">
    <property type="component" value="Unassembled WGS sequence"/>
</dbReference>
<evidence type="ECO:0000256" key="2">
    <source>
        <dbReference type="SAM" id="MobiDB-lite"/>
    </source>
</evidence>
<protein>
    <submittedName>
        <fullName evidence="4">FHA domain-containing protein</fullName>
    </submittedName>
</protein>
<dbReference type="OrthoDB" id="3254248at2"/>
<evidence type="ECO:0000313" key="5">
    <source>
        <dbReference type="Proteomes" id="UP000297654"/>
    </source>
</evidence>
<organism evidence="4 5">
    <name type="scientific">Cryobacterium luteum</name>
    <dbReference type="NCBI Taxonomy" id="1424661"/>
    <lineage>
        <taxon>Bacteria</taxon>
        <taxon>Bacillati</taxon>
        <taxon>Actinomycetota</taxon>
        <taxon>Actinomycetes</taxon>
        <taxon>Micrococcales</taxon>
        <taxon>Microbacteriaceae</taxon>
        <taxon>Cryobacterium</taxon>
    </lineage>
</organism>
<evidence type="ECO:0000313" key="4">
    <source>
        <dbReference type="EMBL" id="TFB83936.1"/>
    </source>
</evidence>
<dbReference type="Pfam" id="PF00498">
    <property type="entry name" value="FHA"/>
    <property type="match status" value="1"/>
</dbReference>
<dbReference type="InterPro" id="IPR008984">
    <property type="entry name" value="SMAD_FHA_dom_sf"/>
</dbReference>
<name>A0A5F0CZP2_9MICO</name>
<evidence type="ECO:0000259" key="3">
    <source>
        <dbReference type="PROSITE" id="PS50006"/>
    </source>
</evidence>
<dbReference type="AlphaFoldDB" id="A0A5F0CZP2"/>
<dbReference type="PROSITE" id="PS50006">
    <property type="entry name" value="FHA_DOMAIN"/>
    <property type="match status" value="1"/>
</dbReference>
<comment type="caution">
    <text evidence="4">The sequence shown here is derived from an EMBL/GenBank/DDBJ whole genome shotgun (WGS) entry which is preliminary data.</text>
</comment>
<keyword evidence="5" id="KW-1185">Reference proteome</keyword>
<dbReference type="SUPFAM" id="SSF49879">
    <property type="entry name" value="SMAD/FHA domain"/>
    <property type="match status" value="1"/>
</dbReference>
<dbReference type="Gene3D" id="2.60.200.20">
    <property type="match status" value="1"/>
</dbReference>
<accession>A0A5F0CZP2</accession>
<reference evidence="4 5" key="1">
    <citation type="submission" date="2019-03" db="EMBL/GenBank/DDBJ databases">
        <title>Genomics of glacier-inhabiting Cryobacterium strains.</title>
        <authorList>
            <person name="Liu Q."/>
            <person name="Xin Y.-H."/>
        </authorList>
    </citation>
    <scope>NUCLEOTIDE SEQUENCE [LARGE SCALE GENOMIC DNA]</scope>
    <source>
        <strain evidence="4 5">Hh15</strain>
    </source>
</reference>